<evidence type="ECO:0008006" key="2">
    <source>
        <dbReference type="Google" id="ProtNLM"/>
    </source>
</evidence>
<proteinExistence type="predicted"/>
<protein>
    <recommendedName>
        <fullName evidence="2">CYTH domain-containing protein</fullName>
    </recommendedName>
</protein>
<dbReference type="PANTHER" id="PTHR40114:SF1">
    <property type="entry name" value="SLR0698 PROTEIN"/>
    <property type="match status" value="1"/>
</dbReference>
<name>A0A1B2ETM9_9HYPH</name>
<geneLocation type="plasmid" evidence="1">
    <name>unnamed3</name>
</geneLocation>
<gene>
    <name evidence="1" type="ORF">BB934_34105</name>
</gene>
<organism evidence="1">
    <name type="scientific">Microvirga ossetica</name>
    <dbReference type="NCBI Taxonomy" id="1882682"/>
    <lineage>
        <taxon>Bacteria</taxon>
        <taxon>Pseudomonadati</taxon>
        <taxon>Pseudomonadota</taxon>
        <taxon>Alphaproteobacteria</taxon>
        <taxon>Hyphomicrobiales</taxon>
        <taxon>Methylobacteriaceae</taxon>
        <taxon>Microvirga</taxon>
    </lineage>
</organism>
<dbReference type="AlphaFoldDB" id="A0A1B2ETM9"/>
<accession>A0A1B2ETM9</accession>
<dbReference type="SUPFAM" id="SSF55154">
    <property type="entry name" value="CYTH-like phosphatases"/>
    <property type="match status" value="1"/>
</dbReference>
<dbReference type="PANTHER" id="PTHR40114">
    <property type="entry name" value="SLR0698 PROTEIN"/>
    <property type="match status" value="1"/>
</dbReference>
<dbReference type="InterPro" id="IPR012042">
    <property type="entry name" value="NeuTTM/CthTTM-like"/>
</dbReference>
<dbReference type="Gene3D" id="2.40.320.10">
    <property type="entry name" value="Hypothetical Protein Pfu-838710-001"/>
    <property type="match status" value="1"/>
</dbReference>
<dbReference type="KEGG" id="moc:BB934_34105"/>
<dbReference type="EMBL" id="CP016618">
    <property type="protein sequence ID" value="ANY83338.1"/>
    <property type="molecule type" value="Genomic_DNA"/>
</dbReference>
<dbReference type="InterPro" id="IPR033469">
    <property type="entry name" value="CYTH-like_dom_sf"/>
</dbReference>
<keyword evidence="1" id="KW-0614">Plasmid</keyword>
<reference evidence="1" key="1">
    <citation type="submission" date="2016-07" db="EMBL/GenBank/DDBJ databases">
        <title>Microvirga ossetica sp. nov. a new species of rhizobia isolated from root nodules of the legume species Vicia alpestris Steven originated from North Ossetia region in the Caucasus.</title>
        <authorList>
            <person name="Safronova V.I."/>
            <person name="Kuznetsova I.G."/>
            <person name="Sazanova A.L."/>
            <person name="Belimov A."/>
            <person name="Andronov E."/>
            <person name="Osledkin Y.S."/>
            <person name="Onishchuk O.P."/>
            <person name="Kurchak O.N."/>
            <person name="Shaposhnikov A.I."/>
            <person name="Willems A."/>
            <person name="Tikhonovich I.A."/>
        </authorList>
    </citation>
    <scope>NUCLEOTIDE SEQUENCE [LARGE SCALE GENOMIC DNA]</scope>
    <source>
        <strain evidence="1">V5/3M</strain>
        <plasmid evidence="1">unnamed3</plasmid>
    </source>
</reference>
<evidence type="ECO:0000313" key="1">
    <source>
        <dbReference type="EMBL" id="ANY83338.1"/>
    </source>
</evidence>
<sequence length="232" mass="25766">MGFMTVRRRFLLTPSFARLIRRERGGVRHVEGFFPEQQDRSSWVRLEEEKGLLILKTAGPHGEVEDQTDIPVAHAHALLDVCAGEVDYTRTALPIGEGHALVDEIIRSRVLQLVTVEFTSDAEASGFRPLEWFGPEVTADPRYTNQSIALRGLDEAPEIPLSDAALNSLIDTLDGRFPAQARVAATRPKAKQVPETRAKAQTGGETVKVNLDAVEEVMMREMEKTLQKGKPK</sequence>